<accession>A0A7S4G6L5</accession>
<feature type="signal peptide" evidence="1">
    <location>
        <begin position="1"/>
        <end position="26"/>
    </location>
</feature>
<organism evidence="2">
    <name type="scientific">Eutreptiella gymnastica</name>
    <dbReference type="NCBI Taxonomy" id="73025"/>
    <lineage>
        <taxon>Eukaryota</taxon>
        <taxon>Discoba</taxon>
        <taxon>Euglenozoa</taxon>
        <taxon>Euglenida</taxon>
        <taxon>Spirocuta</taxon>
        <taxon>Euglenophyceae</taxon>
        <taxon>Eutreptiales</taxon>
        <taxon>Eutreptiaceae</taxon>
        <taxon>Eutreptiella</taxon>
    </lineage>
</organism>
<sequence>MVYFRIQRWALKSSLLLLCSIADLDTFFHLCGIQALQTLHWALPHDRQHHHFTEWCGVQLVTWNCVVKITLFCLLLNYAMHQSWVYLSQAASHLCSTFKRKHVIT</sequence>
<evidence type="ECO:0008006" key="3">
    <source>
        <dbReference type="Google" id="ProtNLM"/>
    </source>
</evidence>
<protein>
    <recommendedName>
        <fullName evidence="3">Secreted protein</fullName>
    </recommendedName>
</protein>
<evidence type="ECO:0000313" key="2">
    <source>
        <dbReference type="EMBL" id="CAE0827011.1"/>
    </source>
</evidence>
<name>A0A7S4G6L5_9EUGL</name>
<gene>
    <name evidence="2" type="ORF">EGYM00163_LOCUS38272</name>
</gene>
<proteinExistence type="predicted"/>
<dbReference type="EMBL" id="HBJA01110957">
    <property type="protein sequence ID" value="CAE0827011.1"/>
    <property type="molecule type" value="Transcribed_RNA"/>
</dbReference>
<keyword evidence="1" id="KW-0732">Signal</keyword>
<evidence type="ECO:0000256" key="1">
    <source>
        <dbReference type="SAM" id="SignalP"/>
    </source>
</evidence>
<feature type="chain" id="PRO_5031310101" description="Secreted protein" evidence="1">
    <location>
        <begin position="27"/>
        <end position="105"/>
    </location>
</feature>
<reference evidence="2" key="1">
    <citation type="submission" date="2021-01" db="EMBL/GenBank/DDBJ databases">
        <authorList>
            <person name="Corre E."/>
            <person name="Pelletier E."/>
            <person name="Niang G."/>
            <person name="Scheremetjew M."/>
            <person name="Finn R."/>
            <person name="Kale V."/>
            <person name="Holt S."/>
            <person name="Cochrane G."/>
            <person name="Meng A."/>
            <person name="Brown T."/>
            <person name="Cohen L."/>
        </authorList>
    </citation>
    <scope>NUCLEOTIDE SEQUENCE</scope>
    <source>
        <strain evidence="2">CCMP1594</strain>
    </source>
</reference>
<dbReference type="AlphaFoldDB" id="A0A7S4G6L5"/>